<dbReference type="InterPro" id="IPR002347">
    <property type="entry name" value="SDR_fam"/>
</dbReference>
<gene>
    <name evidence="3" type="ORF">PRZ48_005320</name>
</gene>
<evidence type="ECO:0008006" key="5">
    <source>
        <dbReference type="Google" id="ProtNLM"/>
    </source>
</evidence>
<sequence length="255" mass="27438">MAPTDKELVLITGGNTGLGFEIAKKLLTDHPDRFHLLIGARTPSKGEAAVKNLQSQGLKDCEALEIDVNSNDSIAKAAKEVEQKFGRLDVLHANAGIAPDKDDLNKIPISDLIMQAMHTNVAGTAQTADVFRPLLEKASNPRIVFMSTGLGSLVNATKRPNTLWPAYSCSKAALNMIMLYYWHLCPGMKINACCPGFRATNLNNYGQGAPPNHKPGETAKGAYNAVRLTLLGKNGESGTYTDMDDATGEVRTVGW</sequence>
<dbReference type="EMBL" id="JAXOVC010000003">
    <property type="protein sequence ID" value="KAK4504404.1"/>
    <property type="molecule type" value="Genomic_DNA"/>
</dbReference>
<dbReference type="PRINTS" id="PR00081">
    <property type="entry name" value="GDHRDH"/>
</dbReference>
<proteinExistence type="inferred from homology"/>
<protein>
    <recommendedName>
        <fullName evidence="5">NAD(P)-binding protein</fullName>
    </recommendedName>
</protein>
<evidence type="ECO:0000256" key="1">
    <source>
        <dbReference type="ARBA" id="ARBA00006484"/>
    </source>
</evidence>
<evidence type="ECO:0000256" key="2">
    <source>
        <dbReference type="ARBA" id="ARBA00023002"/>
    </source>
</evidence>
<dbReference type="Pfam" id="PF00106">
    <property type="entry name" value="adh_short"/>
    <property type="match status" value="1"/>
</dbReference>
<name>A0ABR0ESN8_ZASCE</name>
<dbReference type="SUPFAM" id="SSF51735">
    <property type="entry name" value="NAD(P)-binding Rossmann-fold domains"/>
    <property type="match status" value="1"/>
</dbReference>
<comment type="caution">
    <text evidence="3">The sequence shown here is derived from an EMBL/GenBank/DDBJ whole genome shotgun (WGS) entry which is preliminary data.</text>
</comment>
<dbReference type="Proteomes" id="UP001305779">
    <property type="component" value="Unassembled WGS sequence"/>
</dbReference>
<reference evidence="3 4" key="1">
    <citation type="journal article" date="2023" name="G3 (Bethesda)">
        <title>A chromosome-level genome assembly of Zasmidium syzygii isolated from banana leaves.</title>
        <authorList>
            <person name="van Westerhoven A.C."/>
            <person name="Mehrabi R."/>
            <person name="Talebi R."/>
            <person name="Steentjes M.B.F."/>
            <person name="Corcolon B."/>
            <person name="Chong P.A."/>
            <person name="Kema G.H.J."/>
            <person name="Seidl M.F."/>
        </authorList>
    </citation>
    <scope>NUCLEOTIDE SEQUENCE [LARGE SCALE GENOMIC DNA]</scope>
    <source>
        <strain evidence="3 4">P124</strain>
    </source>
</reference>
<dbReference type="PANTHER" id="PTHR43008:SF8">
    <property type="entry name" value="BENZIL REDUCTASE ((S)-BENZOIN FORMING) IRC24"/>
    <property type="match status" value="1"/>
</dbReference>
<accession>A0ABR0ESN8</accession>
<dbReference type="PANTHER" id="PTHR43008">
    <property type="entry name" value="BENZIL REDUCTASE"/>
    <property type="match status" value="1"/>
</dbReference>
<dbReference type="InterPro" id="IPR036291">
    <property type="entry name" value="NAD(P)-bd_dom_sf"/>
</dbReference>
<evidence type="ECO:0000313" key="4">
    <source>
        <dbReference type="Proteomes" id="UP001305779"/>
    </source>
</evidence>
<dbReference type="Gene3D" id="3.40.50.720">
    <property type="entry name" value="NAD(P)-binding Rossmann-like Domain"/>
    <property type="match status" value="1"/>
</dbReference>
<comment type="similarity">
    <text evidence="1">Belongs to the short-chain dehydrogenases/reductases (SDR) family.</text>
</comment>
<evidence type="ECO:0000313" key="3">
    <source>
        <dbReference type="EMBL" id="KAK4504404.1"/>
    </source>
</evidence>
<keyword evidence="2" id="KW-0560">Oxidoreductase</keyword>
<organism evidence="3 4">
    <name type="scientific">Zasmidium cellare</name>
    <name type="common">Wine cellar mold</name>
    <name type="synonym">Racodium cellare</name>
    <dbReference type="NCBI Taxonomy" id="395010"/>
    <lineage>
        <taxon>Eukaryota</taxon>
        <taxon>Fungi</taxon>
        <taxon>Dikarya</taxon>
        <taxon>Ascomycota</taxon>
        <taxon>Pezizomycotina</taxon>
        <taxon>Dothideomycetes</taxon>
        <taxon>Dothideomycetidae</taxon>
        <taxon>Mycosphaerellales</taxon>
        <taxon>Mycosphaerellaceae</taxon>
        <taxon>Zasmidium</taxon>
    </lineage>
</organism>
<keyword evidence="4" id="KW-1185">Reference proteome</keyword>